<dbReference type="Proteomes" id="UP001596047">
    <property type="component" value="Unassembled WGS sequence"/>
</dbReference>
<dbReference type="EMBL" id="JBHSOW010000098">
    <property type="protein sequence ID" value="MFC5652553.1"/>
    <property type="molecule type" value="Genomic_DNA"/>
</dbReference>
<reference evidence="2" key="1">
    <citation type="journal article" date="2019" name="Int. J. Syst. Evol. Microbiol.">
        <title>The Global Catalogue of Microorganisms (GCM) 10K type strain sequencing project: providing services to taxonomists for standard genome sequencing and annotation.</title>
        <authorList>
            <consortium name="The Broad Institute Genomics Platform"/>
            <consortium name="The Broad Institute Genome Sequencing Center for Infectious Disease"/>
            <person name="Wu L."/>
            <person name="Ma J."/>
        </authorList>
    </citation>
    <scope>NUCLEOTIDE SEQUENCE [LARGE SCALE GENOMIC DNA]</scope>
    <source>
        <strain evidence="2">CGMCC 1.3240</strain>
    </source>
</reference>
<keyword evidence="2" id="KW-1185">Reference proteome</keyword>
<name>A0ABW0W4E5_9BACL</name>
<protein>
    <submittedName>
        <fullName evidence="1">S-adenosylmethionine decarboxylase related protein</fullName>
    </submittedName>
</protein>
<evidence type="ECO:0000313" key="2">
    <source>
        <dbReference type="Proteomes" id="UP001596047"/>
    </source>
</evidence>
<dbReference type="Gene3D" id="3.30.360.30">
    <property type="entry name" value="homospermidine synthase like"/>
    <property type="match status" value="1"/>
</dbReference>
<comment type="caution">
    <text evidence="1">The sequence shown here is derived from an EMBL/GenBank/DDBJ whole genome shotgun (WGS) entry which is preliminary data.</text>
</comment>
<sequence>MENPNDPISITILGSGGGVAKAFLAFLNHSAQDESDPLMSIISRARLHLVDYRQKTEEYYSQVCPGLMPQITLYQLDLAQVEDFEALLVLTGTSLVVDVSLAGTIEMHSCCDRLGISYMNTALTDTLVDEGEQNYGFPPIERYLRLEAHKGSFNNAKAIIGTGMNPGVVQWMAIHLMELNPQDKPLACYIVEHDTSFLADPGSVDPNTLYTTWSTESFLDEAVSCYPMFVHHHIPLCMYEQVYASEYKVSLGDKQFYGSLMAHEEVLTLGHLYDMEIGFLYRINEHTTELIRSNLNDASKLWDLNSQIITPARQEVSGEDLVGVLLVYDGYETYMYNTVKSSDTFVQYQTNATYFQVACGLYASLASLLLDPIPPGSYYVDELLLQTESRYEQYLTRHMKDFVIGRNETSDGLLYQRRRLMDK</sequence>
<evidence type="ECO:0000313" key="1">
    <source>
        <dbReference type="EMBL" id="MFC5652553.1"/>
    </source>
</evidence>
<gene>
    <name evidence="1" type="ORF">ACFPYJ_26230</name>
</gene>
<organism evidence="1 2">
    <name type="scientific">Paenibacillus solisilvae</name>
    <dbReference type="NCBI Taxonomy" id="2486751"/>
    <lineage>
        <taxon>Bacteria</taxon>
        <taxon>Bacillati</taxon>
        <taxon>Bacillota</taxon>
        <taxon>Bacilli</taxon>
        <taxon>Bacillales</taxon>
        <taxon>Paenibacillaceae</taxon>
        <taxon>Paenibacillus</taxon>
    </lineage>
</organism>
<accession>A0ABW0W4E5</accession>
<dbReference type="RefSeq" id="WP_379191194.1">
    <property type="nucleotide sequence ID" value="NZ_JBHSOW010000098.1"/>
</dbReference>
<dbReference type="InterPro" id="IPR023181">
    <property type="entry name" value="Homospermid_syn-like_C"/>
</dbReference>
<proteinExistence type="predicted"/>